<feature type="region of interest" description="Disordered" evidence="1">
    <location>
        <begin position="214"/>
        <end position="244"/>
    </location>
</feature>
<dbReference type="EMBL" id="CANHGI010000002">
    <property type="protein sequence ID" value="CAI5442767.1"/>
    <property type="molecule type" value="Genomic_DNA"/>
</dbReference>
<feature type="region of interest" description="Disordered" evidence="1">
    <location>
        <begin position="177"/>
        <end position="198"/>
    </location>
</feature>
<gene>
    <name evidence="2" type="ORF">CAMP_LOCUS5404</name>
</gene>
<protein>
    <submittedName>
        <fullName evidence="2">Uncharacterized protein</fullName>
    </submittedName>
</protein>
<keyword evidence="3" id="KW-1185">Reference proteome</keyword>
<comment type="caution">
    <text evidence="2">The sequence shown here is derived from an EMBL/GenBank/DDBJ whole genome shotgun (WGS) entry which is preliminary data.</text>
</comment>
<proteinExistence type="predicted"/>
<organism evidence="2 3">
    <name type="scientific">Caenorhabditis angaria</name>
    <dbReference type="NCBI Taxonomy" id="860376"/>
    <lineage>
        <taxon>Eukaryota</taxon>
        <taxon>Metazoa</taxon>
        <taxon>Ecdysozoa</taxon>
        <taxon>Nematoda</taxon>
        <taxon>Chromadorea</taxon>
        <taxon>Rhabditida</taxon>
        <taxon>Rhabditina</taxon>
        <taxon>Rhabditomorpha</taxon>
        <taxon>Rhabditoidea</taxon>
        <taxon>Rhabditidae</taxon>
        <taxon>Peloderinae</taxon>
        <taxon>Caenorhabditis</taxon>
    </lineage>
</organism>
<evidence type="ECO:0000313" key="2">
    <source>
        <dbReference type="EMBL" id="CAI5442767.1"/>
    </source>
</evidence>
<dbReference type="AlphaFoldDB" id="A0A9P1IGF7"/>
<accession>A0A9P1IGF7</accession>
<dbReference type="Proteomes" id="UP001152747">
    <property type="component" value="Unassembled WGS sequence"/>
</dbReference>
<feature type="compositionally biased region" description="Basic and acidic residues" evidence="1">
    <location>
        <begin position="233"/>
        <end position="244"/>
    </location>
</feature>
<evidence type="ECO:0000313" key="3">
    <source>
        <dbReference type="Proteomes" id="UP001152747"/>
    </source>
</evidence>
<evidence type="ECO:0000256" key="1">
    <source>
        <dbReference type="SAM" id="MobiDB-lite"/>
    </source>
</evidence>
<reference evidence="2" key="1">
    <citation type="submission" date="2022-11" db="EMBL/GenBank/DDBJ databases">
        <authorList>
            <person name="Kikuchi T."/>
        </authorList>
    </citation>
    <scope>NUCLEOTIDE SEQUENCE</scope>
    <source>
        <strain evidence="2">PS1010</strain>
    </source>
</reference>
<sequence>MQQIFWILKKVRMKHRHLRTDWKPATPAIPKSIPTAITLDHANVPETVEPAPVQDASSNDSSTLQIGLSTIIELTEVDSGAAESTDESSDPVSMILEETIGDFGAAENAPEKCSQAFVAIFDFGFVISMVDLVYFERFIKSSTPNPMHFPCEKNAGIPPNPAETREMLRSVVGNARYPPDEAEAPAEAPRSEFQKATHLPAKNPRIYEVFKDDEDRALDSDSSDTPIKLTIPRHGDQDDTIRSNDSENAENVLETTILEEDPIRTNESLNIDENARTSPKSQILRTYLKNERGFVRGHVPVNMKFAIAENPVEMSLVPEESEISYEDYSEHQRILKQVRAGIT</sequence>
<name>A0A9P1IGF7_9PELO</name>